<organism evidence="13 14">
    <name type="scientific">Helicobacter mustelae (strain ATCC 43772 / CCUG 25715 / CIP 103759 / LMG 18044 / NCTC 12198 / R85-136P)</name>
    <name type="common">Campylobacter mustelae</name>
    <dbReference type="NCBI Taxonomy" id="679897"/>
    <lineage>
        <taxon>Bacteria</taxon>
        <taxon>Pseudomonadati</taxon>
        <taxon>Campylobacterota</taxon>
        <taxon>Epsilonproteobacteria</taxon>
        <taxon>Campylobacterales</taxon>
        <taxon>Helicobacteraceae</taxon>
        <taxon>Helicobacter</taxon>
    </lineage>
</organism>
<evidence type="ECO:0000313" key="13">
    <source>
        <dbReference type="EMBL" id="CBG40446.1"/>
    </source>
</evidence>
<dbReference type="Proteomes" id="UP000001522">
    <property type="component" value="Chromosome"/>
</dbReference>
<evidence type="ECO:0000256" key="10">
    <source>
        <dbReference type="ARBA" id="ARBA00048721"/>
    </source>
</evidence>
<evidence type="ECO:0000256" key="2">
    <source>
        <dbReference type="ARBA" id="ARBA00005019"/>
    </source>
</evidence>
<dbReference type="InterPro" id="IPR005248">
    <property type="entry name" value="NadD/NMNAT"/>
</dbReference>
<dbReference type="CDD" id="cd02165">
    <property type="entry name" value="NMNAT"/>
    <property type="match status" value="1"/>
</dbReference>
<keyword evidence="7 11" id="KW-0547">Nucleotide-binding</keyword>
<evidence type="ECO:0000256" key="9">
    <source>
        <dbReference type="ARBA" id="ARBA00023027"/>
    </source>
</evidence>
<proteinExistence type="inferred from homology"/>
<accession>D3UIX1</accession>
<dbReference type="NCBIfam" id="TIGR00482">
    <property type="entry name" value="nicotinate (nicotinamide) nucleotide adenylyltransferase"/>
    <property type="match status" value="1"/>
</dbReference>
<feature type="domain" description="Cytidyltransferase-like" evidence="12">
    <location>
        <begin position="5"/>
        <end position="159"/>
    </location>
</feature>
<dbReference type="HOGENOM" id="CLU_069765_3_2_7"/>
<evidence type="ECO:0000313" key="14">
    <source>
        <dbReference type="Proteomes" id="UP000001522"/>
    </source>
</evidence>
<dbReference type="EC" id="2.7.7.18" evidence="11"/>
<name>D3UIX1_HELM1</name>
<evidence type="ECO:0000256" key="4">
    <source>
        <dbReference type="ARBA" id="ARBA00022642"/>
    </source>
</evidence>
<dbReference type="HAMAP" id="MF_00244">
    <property type="entry name" value="NaMN_adenylyltr"/>
    <property type="match status" value="1"/>
</dbReference>
<comment type="catalytic activity">
    <reaction evidence="10 11">
        <text>nicotinate beta-D-ribonucleotide + ATP + H(+) = deamido-NAD(+) + diphosphate</text>
        <dbReference type="Rhea" id="RHEA:22860"/>
        <dbReference type="ChEBI" id="CHEBI:15378"/>
        <dbReference type="ChEBI" id="CHEBI:30616"/>
        <dbReference type="ChEBI" id="CHEBI:33019"/>
        <dbReference type="ChEBI" id="CHEBI:57502"/>
        <dbReference type="ChEBI" id="CHEBI:58437"/>
        <dbReference type="EC" id="2.7.7.18"/>
    </reaction>
</comment>
<evidence type="ECO:0000256" key="8">
    <source>
        <dbReference type="ARBA" id="ARBA00022840"/>
    </source>
</evidence>
<comment type="similarity">
    <text evidence="3 11">Belongs to the NadD family.</text>
</comment>
<evidence type="ECO:0000259" key="12">
    <source>
        <dbReference type="Pfam" id="PF01467"/>
    </source>
</evidence>
<dbReference type="eggNOG" id="COG1057">
    <property type="taxonomic scope" value="Bacteria"/>
</dbReference>
<dbReference type="NCBIfam" id="TIGR00125">
    <property type="entry name" value="cyt_tran_rel"/>
    <property type="match status" value="1"/>
</dbReference>
<keyword evidence="14" id="KW-1185">Reference proteome</keyword>
<protein>
    <recommendedName>
        <fullName evidence="11">Probable nicotinate-nucleotide adenylyltransferase</fullName>
        <ecNumber evidence="11">2.7.7.18</ecNumber>
    </recommendedName>
    <alternativeName>
        <fullName evidence="11">Deamido-NAD(+) diphosphorylase</fullName>
    </alternativeName>
    <alternativeName>
        <fullName evidence="11">Deamido-NAD(+) pyrophosphorylase</fullName>
    </alternativeName>
    <alternativeName>
        <fullName evidence="11">Nicotinate mononucleotide adenylyltransferase</fullName>
        <shortName evidence="11">NaMN adenylyltransferase</shortName>
    </alternativeName>
</protein>
<keyword evidence="5 11" id="KW-0808">Transferase</keyword>
<dbReference type="Pfam" id="PF01467">
    <property type="entry name" value="CTP_transf_like"/>
    <property type="match status" value="1"/>
</dbReference>
<dbReference type="EMBL" id="FN555004">
    <property type="protein sequence ID" value="CBG40446.1"/>
    <property type="molecule type" value="Genomic_DNA"/>
</dbReference>
<dbReference type="UniPathway" id="UPA00253">
    <property type="reaction ID" value="UER00332"/>
</dbReference>
<dbReference type="SUPFAM" id="SSF52374">
    <property type="entry name" value="Nucleotidylyl transferase"/>
    <property type="match status" value="1"/>
</dbReference>
<dbReference type="GO" id="GO:0009435">
    <property type="term" value="P:NAD+ biosynthetic process"/>
    <property type="evidence" value="ECO:0007669"/>
    <property type="project" value="UniProtKB-UniRule"/>
</dbReference>
<keyword evidence="4 11" id="KW-0662">Pyridine nucleotide biosynthesis</keyword>
<comment type="function">
    <text evidence="1 11">Catalyzes the reversible adenylation of nicotinate mononucleotide (NaMN) to nicotinic acid adenine dinucleotide (NaAD).</text>
</comment>
<keyword evidence="6 11" id="KW-0548">Nucleotidyltransferase</keyword>
<dbReference type="PANTHER" id="PTHR39321:SF3">
    <property type="entry name" value="PHOSPHOPANTETHEINE ADENYLYLTRANSFERASE"/>
    <property type="match status" value="1"/>
</dbReference>
<evidence type="ECO:0000256" key="11">
    <source>
        <dbReference type="HAMAP-Rule" id="MF_00244"/>
    </source>
</evidence>
<dbReference type="InterPro" id="IPR004821">
    <property type="entry name" value="Cyt_trans-like"/>
</dbReference>
<dbReference type="GO" id="GO:0005524">
    <property type="term" value="F:ATP binding"/>
    <property type="evidence" value="ECO:0007669"/>
    <property type="project" value="UniProtKB-KW"/>
</dbReference>
<keyword evidence="9 11" id="KW-0520">NAD</keyword>
<reference evidence="13 14" key="1">
    <citation type="journal article" date="2010" name="BMC Genomics">
        <title>Comparative genomics and proteomics of Helicobacter mustelae, an ulcerogenic and carcinogenic gastric pathogen.</title>
        <authorList>
            <person name="O'Toole P.W."/>
            <person name="Snelling W.J."/>
            <person name="Canchaya C."/>
            <person name="Forde B.M."/>
            <person name="Hardie K.R."/>
            <person name="Josenhans C."/>
            <person name="Graham R.L.J."/>
            <person name="McMullan G."/>
            <person name="Parkhill J."/>
            <person name="Belda E."/>
            <person name="Bentley S.D."/>
        </authorList>
    </citation>
    <scope>NUCLEOTIDE SEQUENCE [LARGE SCALE GENOMIC DNA]</scope>
    <source>
        <strain evidence="14">ATCC 43772 / LMG 18044 / NCTC 12198 / 12198</strain>
    </source>
</reference>
<dbReference type="Gene3D" id="3.40.50.620">
    <property type="entry name" value="HUPs"/>
    <property type="match status" value="1"/>
</dbReference>
<dbReference type="GO" id="GO:0004515">
    <property type="term" value="F:nicotinate-nucleotide adenylyltransferase activity"/>
    <property type="evidence" value="ECO:0007669"/>
    <property type="project" value="UniProtKB-UniRule"/>
</dbReference>
<comment type="pathway">
    <text evidence="2 11">Cofactor biosynthesis; NAD(+) biosynthesis; deamido-NAD(+) from nicotinate D-ribonucleotide: step 1/1.</text>
</comment>
<evidence type="ECO:0000256" key="3">
    <source>
        <dbReference type="ARBA" id="ARBA00009014"/>
    </source>
</evidence>
<dbReference type="PANTHER" id="PTHR39321">
    <property type="entry name" value="NICOTINATE-NUCLEOTIDE ADENYLYLTRANSFERASE-RELATED"/>
    <property type="match status" value="1"/>
</dbReference>
<gene>
    <name evidence="11" type="primary">nadD</name>
    <name evidence="13" type="ordered locus">HMU11910</name>
</gene>
<dbReference type="InterPro" id="IPR014729">
    <property type="entry name" value="Rossmann-like_a/b/a_fold"/>
</dbReference>
<evidence type="ECO:0000256" key="7">
    <source>
        <dbReference type="ARBA" id="ARBA00022741"/>
    </source>
</evidence>
<evidence type="ECO:0000256" key="1">
    <source>
        <dbReference type="ARBA" id="ARBA00002324"/>
    </source>
</evidence>
<dbReference type="RefSeq" id="WP_013023515.1">
    <property type="nucleotide sequence ID" value="NC_013949.1"/>
</dbReference>
<evidence type="ECO:0000256" key="6">
    <source>
        <dbReference type="ARBA" id="ARBA00022695"/>
    </source>
</evidence>
<sequence>MHLVLYGGSFDPPHIAHIEIIKEVSKSIPMDLLVVMVAYHNPLKFPCIFSEKLRLKWMRKICGEWDKVLVSDYEITHKITYTIQTIEYLEDRYKPSQIDVILGEDNFATLHQWHRVDELKKKVRFIMVRREGFEFPSKVGQEICLKNITVPISSTQIRASKGLERAWIPSLILQEVLENFKEQI</sequence>
<keyword evidence="8 11" id="KW-0067">ATP-binding</keyword>
<evidence type="ECO:0000256" key="5">
    <source>
        <dbReference type="ARBA" id="ARBA00022679"/>
    </source>
</evidence>
<dbReference type="AlphaFoldDB" id="D3UIX1"/>
<dbReference type="KEGG" id="hms:HMU11910"/>
<dbReference type="STRING" id="679897.HMU11910"/>